<evidence type="ECO:0000256" key="13">
    <source>
        <dbReference type="PIRSR" id="PIRSR000615-2"/>
    </source>
</evidence>
<dbReference type="InterPro" id="IPR036179">
    <property type="entry name" value="Ig-like_dom_sf"/>
</dbReference>
<protein>
    <submittedName>
        <fullName evidence="21">Inactive tyrosine-protein kinase 7-like</fullName>
    </submittedName>
</protein>
<evidence type="ECO:0000256" key="16">
    <source>
        <dbReference type="SAM" id="Phobius"/>
    </source>
</evidence>
<keyword evidence="14" id="KW-0479">Metal-binding</keyword>
<evidence type="ECO:0000256" key="4">
    <source>
        <dbReference type="ARBA" id="ARBA00022737"/>
    </source>
</evidence>
<dbReference type="PANTHER" id="PTHR45080:SF21">
    <property type="entry name" value="INACTIVE TYROSINE-PROTEIN KINASE 7"/>
    <property type="match status" value="1"/>
</dbReference>
<dbReference type="PROSITE" id="PS50011">
    <property type="entry name" value="PROTEIN_KINASE_DOM"/>
    <property type="match status" value="1"/>
</dbReference>
<name>A0AAJ6YBF5_9HYME</name>
<dbReference type="Proteomes" id="UP000695007">
    <property type="component" value="Unplaced"/>
</dbReference>
<feature type="chain" id="PRO_5042613254" evidence="17">
    <location>
        <begin position="21"/>
        <end position="1104"/>
    </location>
</feature>
<feature type="binding site" evidence="14">
    <location>
        <position position="970"/>
    </location>
    <ligand>
        <name>Mg(2+)</name>
        <dbReference type="ChEBI" id="CHEBI:18420"/>
    </ligand>
</feature>
<feature type="domain" description="Ig-like" evidence="19">
    <location>
        <begin position="111"/>
        <end position="208"/>
    </location>
</feature>
<dbReference type="PROSITE" id="PS50835">
    <property type="entry name" value="IG_LIKE"/>
    <property type="match status" value="7"/>
</dbReference>
<keyword evidence="9" id="KW-0325">Glycoprotein</keyword>
<feature type="domain" description="Ig-like" evidence="19">
    <location>
        <begin position="594"/>
        <end position="680"/>
    </location>
</feature>
<keyword evidence="20" id="KW-1185">Reference proteome</keyword>
<dbReference type="InterPro" id="IPR007110">
    <property type="entry name" value="Ig-like_dom"/>
</dbReference>
<evidence type="ECO:0000256" key="6">
    <source>
        <dbReference type="ARBA" id="ARBA00023136"/>
    </source>
</evidence>
<keyword evidence="3 17" id="KW-0732">Signal</keyword>
<evidence type="ECO:0000256" key="7">
    <source>
        <dbReference type="ARBA" id="ARBA00023157"/>
    </source>
</evidence>
<comment type="subcellular location">
    <subcellularLocation>
        <location evidence="1">Membrane</location>
        <topology evidence="1">Single-pass membrane protein</topology>
    </subcellularLocation>
</comment>
<dbReference type="GO" id="GO:0046872">
    <property type="term" value="F:metal ion binding"/>
    <property type="evidence" value="ECO:0007669"/>
    <property type="project" value="UniProtKB-KW"/>
</dbReference>
<dbReference type="GO" id="GO:0004714">
    <property type="term" value="F:transmembrane receptor protein tyrosine kinase activity"/>
    <property type="evidence" value="ECO:0007669"/>
    <property type="project" value="UniProtKB-EC"/>
</dbReference>
<dbReference type="FunFam" id="1.10.510.10:FF:000200">
    <property type="entry name" value="inactive tyrosine-protein kinase 7"/>
    <property type="match status" value="1"/>
</dbReference>
<feature type="active site" description="Proton acceptor" evidence="12">
    <location>
        <position position="965"/>
    </location>
</feature>
<keyword evidence="13" id="KW-0547">Nucleotide-binding</keyword>
<feature type="region of interest" description="Disordered" evidence="15">
    <location>
        <begin position="760"/>
        <end position="804"/>
    </location>
</feature>
<evidence type="ECO:0000259" key="18">
    <source>
        <dbReference type="PROSITE" id="PS50011"/>
    </source>
</evidence>
<proteinExistence type="predicted"/>
<evidence type="ECO:0000313" key="20">
    <source>
        <dbReference type="Proteomes" id="UP000695007"/>
    </source>
</evidence>
<dbReference type="CDD" id="cd00096">
    <property type="entry name" value="Ig"/>
    <property type="match status" value="2"/>
</dbReference>
<keyword evidence="14" id="KW-0460">Magnesium</keyword>
<dbReference type="InterPro" id="IPR013098">
    <property type="entry name" value="Ig_I-set"/>
</dbReference>
<dbReference type="FunFam" id="2.60.40.10:FF:000189">
    <property type="entry name" value="Neogenin isoform 3"/>
    <property type="match status" value="1"/>
</dbReference>
<dbReference type="SUPFAM" id="SSF56112">
    <property type="entry name" value="Protein kinase-like (PK-like)"/>
    <property type="match status" value="1"/>
</dbReference>
<dbReference type="GO" id="GO:0007156">
    <property type="term" value="P:homophilic cell adhesion via plasma membrane adhesion molecules"/>
    <property type="evidence" value="ECO:0007669"/>
    <property type="project" value="TreeGrafter"/>
</dbReference>
<evidence type="ECO:0000256" key="1">
    <source>
        <dbReference type="ARBA" id="ARBA00004167"/>
    </source>
</evidence>
<keyword evidence="2 16" id="KW-0812">Transmembrane</keyword>
<dbReference type="GeneID" id="105359379"/>
<dbReference type="SMART" id="SM00408">
    <property type="entry name" value="IGc2"/>
    <property type="match status" value="7"/>
</dbReference>
<dbReference type="InterPro" id="IPR050958">
    <property type="entry name" value="Cell_Adh-Cytoskel_Orgn"/>
</dbReference>
<dbReference type="SMART" id="SM00409">
    <property type="entry name" value="IG"/>
    <property type="match status" value="7"/>
</dbReference>
<dbReference type="PROSITE" id="PS00109">
    <property type="entry name" value="PROTEIN_KINASE_TYR"/>
    <property type="match status" value="1"/>
</dbReference>
<evidence type="ECO:0000256" key="14">
    <source>
        <dbReference type="PIRSR" id="PIRSR000615-3"/>
    </source>
</evidence>
<dbReference type="Gene3D" id="2.60.40.10">
    <property type="entry name" value="Immunoglobulins"/>
    <property type="match status" value="7"/>
</dbReference>
<dbReference type="PIRSF" id="PIRSF000615">
    <property type="entry name" value="TyrPK_CSF1-R"/>
    <property type="match status" value="1"/>
</dbReference>
<evidence type="ECO:0000256" key="5">
    <source>
        <dbReference type="ARBA" id="ARBA00022989"/>
    </source>
</evidence>
<keyword evidence="4" id="KW-0677">Repeat</keyword>
<evidence type="ECO:0000256" key="3">
    <source>
        <dbReference type="ARBA" id="ARBA00022729"/>
    </source>
</evidence>
<evidence type="ECO:0000256" key="9">
    <source>
        <dbReference type="ARBA" id="ARBA00023180"/>
    </source>
</evidence>
<dbReference type="FunFam" id="2.60.40.10:FF:000016">
    <property type="entry name" value="Fibroblast growth factor receptor"/>
    <property type="match status" value="1"/>
</dbReference>
<feature type="domain" description="Ig-like" evidence="19">
    <location>
        <begin position="510"/>
        <end position="589"/>
    </location>
</feature>
<comment type="catalytic activity">
    <reaction evidence="11">
        <text>L-tyrosyl-[protein] + ATP = O-phospho-L-tyrosyl-[protein] + ADP + H(+)</text>
        <dbReference type="Rhea" id="RHEA:10596"/>
        <dbReference type="Rhea" id="RHEA-COMP:10136"/>
        <dbReference type="Rhea" id="RHEA-COMP:20101"/>
        <dbReference type="ChEBI" id="CHEBI:15378"/>
        <dbReference type="ChEBI" id="CHEBI:30616"/>
        <dbReference type="ChEBI" id="CHEBI:46858"/>
        <dbReference type="ChEBI" id="CHEBI:61978"/>
        <dbReference type="ChEBI" id="CHEBI:456216"/>
        <dbReference type="EC" id="2.7.10.1"/>
    </reaction>
</comment>
<dbReference type="GO" id="GO:0030424">
    <property type="term" value="C:axon"/>
    <property type="evidence" value="ECO:0007669"/>
    <property type="project" value="TreeGrafter"/>
</dbReference>
<dbReference type="InterPro" id="IPR003598">
    <property type="entry name" value="Ig_sub2"/>
</dbReference>
<evidence type="ECO:0000256" key="15">
    <source>
        <dbReference type="SAM" id="MobiDB-lite"/>
    </source>
</evidence>
<feature type="transmembrane region" description="Helical" evidence="16">
    <location>
        <begin position="706"/>
        <end position="727"/>
    </location>
</feature>
<evidence type="ECO:0000256" key="11">
    <source>
        <dbReference type="ARBA" id="ARBA00051243"/>
    </source>
</evidence>
<dbReference type="RefSeq" id="XP_011494281.1">
    <property type="nucleotide sequence ID" value="XM_011495979.1"/>
</dbReference>
<dbReference type="InterPro" id="IPR003599">
    <property type="entry name" value="Ig_sub"/>
</dbReference>
<dbReference type="Pfam" id="PF07714">
    <property type="entry name" value="PK_Tyr_Ser-Thr"/>
    <property type="match status" value="1"/>
</dbReference>
<dbReference type="Gene3D" id="3.30.200.20">
    <property type="entry name" value="Phosphorylase Kinase, domain 1"/>
    <property type="match status" value="1"/>
</dbReference>
<dbReference type="InterPro" id="IPR013151">
    <property type="entry name" value="Immunoglobulin_dom"/>
</dbReference>
<evidence type="ECO:0000256" key="2">
    <source>
        <dbReference type="ARBA" id="ARBA00022692"/>
    </source>
</evidence>
<organism evidence="20 21">
    <name type="scientific">Ceratosolen solmsi marchali</name>
    <dbReference type="NCBI Taxonomy" id="326594"/>
    <lineage>
        <taxon>Eukaryota</taxon>
        <taxon>Metazoa</taxon>
        <taxon>Ecdysozoa</taxon>
        <taxon>Arthropoda</taxon>
        <taxon>Hexapoda</taxon>
        <taxon>Insecta</taxon>
        <taxon>Pterygota</taxon>
        <taxon>Neoptera</taxon>
        <taxon>Endopterygota</taxon>
        <taxon>Hymenoptera</taxon>
        <taxon>Apocrita</taxon>
        <taxon>Proctotrupomorpha</taxon>
        <taxon>Chalcidoidea</taxon>
        <taxon>Agaonidae</taxon>
        <taxon>Agaoninae</taxon>
        <taxon>Ceratosolen</taxon>
    </lineage>
</organism>
<gene>
    <name evidence="21" type="primary">LOC105359379</name>
</gene>
<evidence type="ECO:0000259" key="19">
    <source>
        <dbReference type="PROSITE" id="PS50835"/>
    </source>
</evidence>
<keyword evidence="13" id="KW-0067">ATP-binding</keyword>
<dbReference type="Gene3D" id="1.10.510.10">
    <property type="entry name" value="Transferase(Phosphotransferase) domain 1"/>
    <property type="match status" value="1"/>
</dbReference>
<evidence type="ECO:0000256" key="12">
    <source>
        <dbReference type="PIRSR" id="PIRSR000615-1"/>
    </source>
</evidence>
<feature type="binding site" evidence="13">
    <location>
        <position position="969"/>
    </location>
    <ligand>
        <name>ATP</name>
        <dbReference type="ChEBI" id="CHEBI:30616"/>
    </ligand>
</feature>
<evidence type="ECO:0000256" key="10">
    <source>
        <dbReference type="ARBA" id="ARBA00023319"/>
    </source>
</evidence>
<evidence type="ECO:0000256" key="8">
    <source>
        <dbReference type="ARBA" id="ARBA00023170"/>
    </source>
</evidence>
<feature type="domain" description="Protein kinase" evidence="18">
    <location>
        <begin position="819"/>
        <end position="1100"/>
    </location>
</feature>
<dbReference type="GO" id="GO:0050808">
    <property type="term" value="P:synapse organization"/>
    <property type="evidence" value="ECO:0007669"/>
    <property type="project" value="TreeGrafter"/>
</dbReference>
<sequence>MPRMHLHLILGLFVFLGCRSQEQLGDLYFTVSPEDHAVVEGLPVRLRCRAEPSGAVIYTWKIDGQPLAPSPRRHVKDGDLHITRLSRILDSGSFVCVATHERTGASIESSPAKIDVQWISEASVQLQLPKLAPLIRAGGKVELRCHVDGSGDLKYEWFRNTKSVAASNRVEMRRNLLVIEESSPKDNGIYRCLARNSAGASSMARSLALIVPSNETATIKLVPQSVIVRRGESASFSCVYDSADSLRWYFEDMGPIESDDERTVFGNGTLVIRRADERSKGFYSCHGERSGSVQVYAAELEIAYLKNLSVASFEPPLANGMAVVGENQELQISCLAPGGLPSPKLFWRDPQGRIVSDSGPVRVQDDTLIVAKARRDVDHGNYTCVAENMLGSTEMSVQIIVSWPAEMRGPPEPVTAMEDESASLSCGFRGMGPPVTHSRWLKDGEPLKEAAGGPLRYRVIEHIGNSSLLFRNVQLGDRGSYACEVTTEGFPPLRSPPAALSVREKLKFSPPPVNRRLEFNSTAKVSCKAQGSTPPTFKWYKNGAKHFPKHVQELNGTLHFSGVLEEDKGNYTCVAVNSQGQINHTIKIDVVIAPKFTVKPENVSAIEGLAVLLHCAAEGDPKPAIKWDKDSQMNNLNGDRFLVMANGSLYIKEVYLSDEGKYGCTAGNSGGLKREEVHLSVKAVDGYRSDLDFDAADDGSMMTKTVIITLGAAAAYMVLVVGLMLYCRYRRRRRKQRYLQEQTDGQEKCDNPEVQEEQCELRETTVKANSANSAAKQKKKENRESHKSDGTDTAHSVNSNQSKKSKCSYDKLTVSRALLHDLKPLGRGEFGEIFSCKYRPNSDEDGTTAKESLAMVKTLSNTKDENVLQDIKRHLDLLHKLNHENIAKLIGLCREGEPDYMIIEYTDWGDLKQFLLASRAKDNSSGSDTGKPRAPQLAVAQILSLANQAALGLKHISDHRLVHKDVAARNCFISSSLTVKISLACMTKEPHQQEYTKHRNQVIPLRWMPKEAVFEDEYSTKSDVYSYSCLMWEIFHQGELPFKKLNDDSVLAQLKSQALTWTPHKAAPPALQELQVQCWSYDPRERPTFAQIVAKLQEILQDCS</sequence>
<keyword evidence="8" id="KW-0675">Receptor</keyword>
<dbReference type="Pfam" id="PF00047">
    <property type="entry name" value="ig"/>
    <property type="match status" value="1"/>
</dbReference>
<accession>A0AAJ6YBF5</accession>
<feature type="domain" description="Ig-like" evidence="19">
    <location>
        <begin position="212"/>
        <end position="301"/>
    </location>
</feature>
<dbReference type="GO" id="GO:0043025">
    <property type="term" value="C:neuronal cell body"/>
    <property type="evidence" value="ECO:0007669"/>
    <property type="project" value="TreeGrafter"/>
</dbReference>
<feature type="compositionally biased region" description="Basic and acidic residues" evidence="15">
    <location>
        <begin position="781"/>
        <end position="792"/>
    </location>
</feature>
<feature type="domain" description="Ig-like" evidence="19">
    <location>
        <begin position="315"/>
        <end position="402"/>
    </location>
</feature>
<feature type="compositionally biased region" description="Polar residues" evidence="15">
    <location>
        <begin position="793"/>
        <end position="802"/>
    </location>
</feature>
<dbReference type="PRINTS" id="PR00109">
    <property type="entry name" value="TYRKINASE"/>
</dbReference>
<dbReference type="InterPro" id="IPR001245">
    <property type="entry name" value="Ser-Thr/Tyr_kinase_cat_dom"/>
</dbReference>
<dbReference type="AlphaFoldDB" id="A0AAJ6YBF5"/>
<dbReference type="GO" id="GO:0005886">
    <property type="term" value="C:plasma membrane"/>
    <property type="evidence" value="ECO:0007669"/>
    <property type="project" value="TreeGrafter"/>
</dbReference>
<dbReference type="PROSITE" id="PS51257">
    <property type="entry name" value="PROKAR_LIPOPROTEIN"/>
    <property type="match status" value="1"/>
</dbReference>
<dbReference type="GO" id="GO:0008046">
    <property type="term" value="F:axon guidance receptor activity"/>
    <property type="evidence" value="ECO:0007669"/>
    <property type="project" value="TreeGrafter"/>
</dbReference>
<reference evidence="21" key="1">
    <citation type="submission" date="2025-08" db="UniProtKB">
        <authorList>
            <consortium name="RefSeq"/>
        </authorList>
    </citation>
    <scope>IDENTIFICATION</scope>
</reference>
<dbReference type="Pfam" id="PF13927">
    <property type="entry name" value="Ig_3"/>
    <property type="match status" value="2"/>
</dbReference>
<keyword evidence="10" id="KW-0393">Immunoglobulin domain</keyword>
<dbReference type="InterPro" id="IPR008266">
    <property type="entry name" value="Tyr_kinase_AS"/>
</dbReference>
<feature type="domain" description="Ig-like" evidence="19">
    <location>
        <begin position="2"/>
        <end position="108"/>
    </location>
</feature>
<dbReference type="InterPro" id="IPR000719">
    <property type="entry name" value="Prot_kinase_dom"/>
</dbReference>
<evidence type="ECO:0000256" key="17">
    <source>
        <dbReference type="SAM" id="SignalP"/>
    </source>
</evidence>
<dbReference type="PANTHER" id="PTHR45080">
    <property type="entry name" value="CONTACTIN 5"/>
    <property type="match status" value="1"/>
</dbReference>
<dbReference type="SUPFAM" id="SSF48726">
    <property type="entry name" value="Immunoglobulin"/>
    <property type="match status" value="7"/>
</dbReference>
<dbReference type="KEGG" id="csol:105359379"/>
<evidence type="ECO:0000313" key="21">
    <source>
        <dbReference type="RefSeq" id="XP_011494281.1"/>
    </source>
</evidence>
<dbReference type="InterPro" id="IPR011009">
    <property type="entry name" value="Kinase-like_dom_sf"/>
</dbReference>
<keyword evidence="7" id="KW-1015">Disulfide bond</keyword>
<dbReference type="GO" id="GO:0005524">
    <property type="term" value="F:ATP binding"/>
    <property type="evidence" value="ECO:0007669"/>
    <property type="project" value="UniProtKB-KW"/>
</dbReference>
<keyword evidence="5 16" id="KW-1133">Transmembrane helix</keyword>
<keyword evidence="6 16" id="KW-0472">Membrane</keyword>
<dbReference type="InterPro" id="IPR013783">
    <property type="entry name" value="Ig-like_fold"/>
</dbReference>
<feature type="signal peptide" evidence="17">
    <location>
        <begin position="1"/>
        <end position="20"/>
    </location>
</feature>
<feature type="domain" description="Ig-like" evidence="19">
    <location>
        <begin position="404"/>
        <end position="501"/>
    </location>
</feature>
<dbReference type="Pfam" id="PF07679">
    <property type="entry name" value="I-set"/>
    <property type="match status" value="4"/>
</dbReference>